<dbReference type="InterPro" id="IPR011604">
    <property type="entry name" value="PDDEXK-like_dom_sf"/>
</dbReference>
<organism evidence="4 5">
    <name type="scientific">Oreochromis niloticus</name>
    <name type="common">Nile tilapia</name>
    <name type="synonym">Tilapia nilotica</name>
    <dbReference type="NCBI Taxonomy" id="8128"/>
    <lineage>
        <taxon>Eukaryota</taxon>
        <taxon>Metazoa</taxon>
        <taxon>Chordata</taxon>
        <taxon>Craniata</taxon>
        <taxon>Vertebrata</taxon>
        <taxon>Euteleostomi</taxon>
        <taxon>Actinopterygii</taxon>
        <taxon>Neopterygii</taxon>
        <taxon>Teleostei</taxon>
        <taxon>Neoteleostei</taxon>
        <taxon>Acanthomorphata</taxon>
        <taxon>Ovalentaria</taxon>
        <taxon>Cichlomorphae</taxon>
        <taxon>Cichliformes</taxon>
        <taxon>Cichlidae</taxon>
        <taxon>African cichlids</taxon>
        <taxon>Pseudocrenilabrinae</taxon>
        <taxon>Oreochromini</taxon>
        <taxon>Oreochromis</taxon>
    </lineage>
</organism>
<dbReference type="Gene3D" id="3.90.320.10">
    <property type="match status" value="1"/>
</dbReference>
<dbReference type="InParanoid" id="A0A669BD91"/>
<dbReference type="Proteomes" id="UP000005207">
    <property type="component" value="Unplaced"/>
</dbReference>
<dbReference type="InterPro" id="IPR011335">
    <property type="entry name" value="Restrct_endonuc-II-like"/>
</dbReference>
<evidence type="ECO:0000313" key="4">
    <source>
        <dbReference type="Ensembl" id="ENSONIP00000032455.1"/>
    </source>
</evidence>
<dbReference type="PANTHER" id="PTHR47526:SF4">
    <property type="entry name" value="SWIM-TYPE DOMAIN-CONTAINING PROTEIN"/>
    <property type="match status" value="1"/>
</dbReference>
<dbReference type="Pfam" id="PF09588">
    <property type="entry name" value="YqaJ"/>
    <property type="match status" value="1"/>
</dbReference>
<dbReference type="Ensembl" id="ENSONIT00000046174.1">
    <property type="protein sequence ID" value="ENSONIP00000032455.1"/>
    <property type="gene ID" value="ENSONIG00000032784.1"/>
</dbReference>
<protein>
    <recommendedName>
        <fullName evidence="3">SWIM-type domain-containing protein</fullName>
    </recommendedName>
</protein>
<evidence type="ECO:0000256" key="1">
    <source>
        <dbReference type="PROSITE-ProRule" id="PRU00325"/>
    </source>
</evidence>
<evidence type="ECO:0000256" key="2">
    <source>
        <dbReference type="SAM" id="SignalP"/>
    </source>
</evidence>
<name>A0A669BD91_ORENI</name>
<dbReference type="GO" id="GO:0008270">
    <property type="term" value="F:zinc ion binding"/>
    <property type="evidence" value="ECO:0007669"/>
    <property type="project" value="UniProtKB-KW"/>
</dbReference>
<keyword evidence="1" id="KW-0479">Metal-binding</keyword>
<keyword evidence="1" id="KW-0863">Zinc-finger</keyword>
<reference evidence="4" key="1">
    <citation type="submission" date="2025-08" db="UniProtKB">
        <authorList>
            <consortium name="Ensembl"/>
        </authorList>
    </citation>
    <scope>IDENTIFICATION</scope>
</reference>
<accession>A0A669BD91</accession>
<proteinExistence type="predicted"/>
<keyword evidence="1" id="KW-0862">Zinc</keyword>
<dbReference type="InterPro" id="IPR007527">
    <property type="entry name" value="Znf_SWIM"/>
</dbReference>
<feature type="chain" id="PRO_5025411110" description="SWIM-type domain-containing protein" evidence="2">
    <location>
        <begin position="19"/>
        <end position="378"/>
    </location>
</feature>
<dbReference type="PROSITE" id="PS50966">
    <property type="entry name" value="ZF_SWIM"/>
    <property type="match status" value="1"/>
</dbReference>
<dbReference type="GO" id="GO:0006281">
    <property type="term" value="P:DNA repair"/>
    <property type="evidence" value="ECO:0007669"/>
    <property type="project" value="UniProtKB-ARBA"/>
</dbReference>
<evidence type="ECO:0000313" key="5">
    <source>
        <dbReference type="Proteomes" id="UP000005207"/>
    </source>
</evidence>
<feature type="signal peptide" evidence="2">
    <location>
        <begin position="1"/>
        <end position="18"/>
    </location>
</feature>
<dbReference type="PANTHER" id="PTHR47526">
    <property type="entry name" value="ATP-DEPENDENT DNA HELICASE"/>
    <property type="match status" value="1"/>
</dbReference>
<keyword evidence="2" id="KW-0732">Signal</keyword>
<dbReference type="GeneTree" id="ENSGT00940000171017"/>
<keyword evidence="5" id="KW-1185">Reference proteome</keyword>
<reference evidence="4" key="2">
    <citation type="submission" date="2025-09" db="UniProtKB">
        <authorList>
            <consortium name="Ensembl"/>
        </authorList>
    </citation>
    <scope>IDENTIFICATION</scope>
</reference>
<dbReference type="CDD" id="cd22343">
    <property type="entry name" value="PDDEXK_lambda_exonuclease-like"/>
    <property type="match status" value="1"/>
</dbReference>
<dbReference type="AlphaFoldDB" id="A0A669BD91"/>
<feature type="domain" description="SWIM-type" evidence="3">
    <location>
        <begin position="28"/>
        <end position="64"/>
    </location>
</feature>
<evidence type="ECO:0000259" key="3">
    <source>
        <dbReference type="PROSITE" id="PS50966"/>
    </source>
</evidence>
<sequence length="378" mass="42218">MQIFLVKSVFCVFQVLHSQRLNETALQPWVIVSTNGRVEAAHCTCMAGVAETCTHVAALLRSQKRHIPIATLEDLSPLLDTLQKHSKAVTLCGVKNYYTNYTTQSPTLPQSLACLHNRDAESLGLPDLQVHCLKFLTAAGVTEAQAEEIEAQTRSQHVTPAWFRWRAGRITASAMHAVLATSLDTPAHSVVNRVCYPEKTFSTVQTRWGVEHEEDARKAYKEIMASHHRNLQVRLCGFCVNTNFPEVGVSPDGLTICDCCGKGCLEIKCPFKQRMASIKEALAAQDKDFCLEVAANGLQLKQAHPYYCQVQTQIFVTGANHCDLVVWTQRDLAVIRIFPAVDFWKPRLKQAQDFFLKVCLPELVGKYFSKQRAALSSL</sequence>
<dbReference type="SUPFAM" id="SSF52980">
    <property type="entry name" value="Restriction endonuclease-like"/>
    <property type="match status" value="1"/>
</dbReference>
<dbReference type="OMA" id="DTICQES"/>
<dbReference type="InterPro" id="IPR019080">
    <property type="entry name" value="YqaJ_viral_recombinase"/>
</dbReference>